<dbReference type="PANTHER" id="PTHR36842">
    <property type="entry name" value="PROTEIN TOLB HOMOLOG"/>
    <property type="match status" value="1"/>
</dbReference>
<keyword evidence="1" id="KW-0472">Membrane</keyword>
<keyword evidence="1" id="KW-1133">Transmembrane helix</keyword>
<protein>
    <submittedName>
        <fullName evidence="2">Uncharacterized protein</fullName>
    </submittedName>
</protein>
<dbReference type="Gene3D" id="2.120.10.30">
    <property type="entry name" value="TolB, C-terminal domain"/>
    <property type="match status" value="1"/>
</dbReference>
<dbReference type="InterPro" id="IPR011042">
    <property type="entry name" value="6-blade_b-propeller_TolB-like"/>
</dbReference>
<organism evidence="2 3">
    <name type="scientific">Viridibacillus arenosi FSL R5-213</name>
    <dbReference type="NCBI Taxonomy" id="1227360"/>
    <lineage>
        <taxon>Bacteria</taxon>
        <taxon>Bacillati</taxon>
        <taxon>Bacillota</taxon>
        <taxon>Bacilli</taxon>
        <taxon>Bacillales</taxon>
        <taxon>Caryophanaceae</taxon>
        <taxon>Viridibacillus</taxon>
    </lineage>
</organism>
<feature type="transmembrane region" description="Helical" evidence="1">
    <location>
        <begin position="43"/>
        <end position="60"/>
    </location>
</feature>
<gene>
    <name evidence="2" type="ORF">C176_21646</name>
</gene>
<dbReference type="eggNOG" id="COG0823">
    <property type="taxonomic scope" value="Bacteria"/>
</dbReference>
<dbReference type="PANTHER" id="PTHR36842:SF1">
    <property type="entry name" value="PROTEIN TOLB"/>
    <property type="match status" value="1"/>
</dbReference>
<accession>W4EJA6</accession>
<dbReference type="Proteomes" id="UP000019062">
    <property type="component" value="Unassembled WGS sequence"/>
</dbReference>
<dbReference type="AlphaFoldDB" id="W4EJA6"/>
<evidence type="ECO:0000256" key="1">
    <source>
        <dbReference type="SAM" id="Phobius"/>
    </source>
</evidence>
<dbReference type="SUPFAM" id="SSF82171">
    <property type="entry name" value="DPP6 N-terminal domain-like"/>
    <property type="match status" value="1"/>
</dbReference>
<sequence>MENGKIMKTLYELRNEIEVDTDLKKQLRKTFVKKSRTRKWKNAWIPLLAAASLFLAFLLSNEQVPQHVKASSLKIANAISFLDIGSGEITAYTYHDGRLYLSLEGRGIFVYGNELKKVLNNAADSFSRSSKGEKLLFTYNGDVFLFDVKTTKSEKVLDGTPDSSYIYPEWKDQNHIYLTKVTDKEKQIVEVNVQTKEETFIASGEMASLVEKEQKLVFERHGEIIIYNVKSGKETIVDRGKYPSVTNDGNYISYVKERSGFEDVWISDMDLETKNKVTTNPSPRFEPSGEGMYRYQFPIWGNDERTLYVMKKRNDGENGPAKIMKIELSEQSSTEIETVKSYLQALMVRDDDFAKSLLKDQPEFLTYSNPKQIGFQILETTKKEQSTSVKAEVYCTDTSLAYYKVSTYDFTLMKENERYVIETVKELSATELLSNEQNEIELVKDGKGEALFSLQDIPQSFIQTENIRFSSLLRTHDEKTVIFSLQGMDETSKVTLFSFNRETKAFNLLATLEGGVMYKVALDATGRYLTADYSTDALDSKMLIIDLEKGKQTDFTNVRSKFWKGDKLILEEVAETHSMYYQYDPHTGSKINY</sequence>
<dbReference type="RefSeq" id="WP_038191430.1">
    <property type="nucleotide sequence ID" value="NZ_ASQA01000045.1"/>
</dbReference>
<name>W4EJA6_9BACL</name>
<keyword evidence="1" id="KW-0812">Transmembrane</keyword>
<dbReference type="EMBL" id="ASQA01000045">
    <property type="protein sequence ID" value="ETT80625.1"/>
    <property type="molecule type" value="Genomic_DNA"/>
</dbReference>
<comment type="caution">
    <text evidence="2">The sequence shown here is derived from an EMBL/GenBank/DDBJ whole genome shotgun (WGS) entry which is preliminary data.</text>
</comment>
<reference evidence="2 3" key="1">
    <citation type="journal article" date="2014" name="BMC Genomics">
        <title>Genomic comparison of sporeforming bacilli isolated from milk.</title>
        <authorList>
            <person name="Moreno Switt A.I."/>
            <person name="Andrus A.D."/>
            <person name="Ranieri M.L."/>
            <person name="Orsi R.H."/>
            <person name="Ivy R."/>
            <person name="den Bakker H.C."/>
            <person name="Martin N.H."/>
            <person name="Wiedmann M."/>
            <person name="Boor K.J."/>
        </authorList>
    </citation>
    <scope>NUCLEOTIDE SEQUENCE [LARGE SCALE GENOMIC DNA]</scope>
    <source>
        <strain evidence="2 3">FSL R5-213</strain>
    </source>
</reference>
<evidence type="ECO:0000313" key="2">
    <source>
        <dbReference type="EMBL" id="ETT80625.1"/>
    </source>
</evidence>
<proteinExistence type="predicted"/>
<evidence type="ECO:0000313" key="3">
    <source>
        <dbReference type="Proteomes" id="UP000019062"/>
    </source>
</evidence>
<keyword evidence="3" id="KW-1185">Reference proteome</keyword>